<evidence type="ECO:0000313" key="2">
    <source>
        <dbReference type="EMBL" id="KAG5650428.1"/>
    </source>
</evidence>
<sequence>MWLKKRKESEPPSIQTLEWKGVATTSRAIILDLGALQLQLAYLTHTSVQIYSKATWENSVRPVPKDVRKASIALALEFEEHVIAFISNDLVFQPVWAETRAELPKAPPDVYKDYLHFLESVSTWISDQVASTSRRTGLACEAVRKANKVWGGVGVYTVCEIFFDAGISPFLSEWEVFDCPSRTARLCEALWSFAHKSHTDLKSLLQPCIHNGVLAPTTEQRLKYKNWLHVYGKTNALLTSRMAQLLDEYKEFIMDNSGASWIREDSNLYDVFEPNYLKSALSEPQKTIVLGHLIFGSSEWVRLGGVVPSILDPLTALFKKRGLLSSVNHLRPGYYSSLFDEGNVRSRKPRPIYTYRAGKQIWSITPNFRDDSQSSRKVKDVEVSIFEYHGQQQEALRFEYIVTKTRGVAIGPLEYCGNGIVVQTAHKRKIVAVVRGDPALPKYFAETLIRRFDRAKEGLDQKGRSKPARSTRQLKSLNDQLRRAGLLGSDGDGKHDSDVEDNETLAGPSSDNITEPPHKKIRLSQDKQLVQVGKEGESSSSMLEERRRRSLPRIKYTR</sequence>
<accession>A0A9P7KHB2</accession>
<evidence type="ECO:0000313" key="3">
    <source>
        <dbReference type="Proteomes" id="UP000717328"/>
    </source>
</evidence>
<proteinExistence type="predicted"/>
<reference evidence="2" key="1">
    <citation type="submission" date="2021-02" db="EMBL/GenBank/DDBJ databases">
        <authorList>
            <person name="Nieuwenhuis M."/>
            <person name="Van De Peppel L.J.J."/>
        </authorList>
    </citation>
    <scope>NUCLEOTIDE SEQUENCE</scope>
    <source>
        <strain evidence="2">D49</strain>
    </source>
</reference>
<gene>
    <name evidence="2" type="ORF">H0H81_012292</name>
</gene>
<comment type="caution">
    <text evidence="2">The sequence shown here is derived from an EMBL/GenBank/DDBJ whole genome shotgun (WGS) entry which is preliminary data.</text>
</comment>
<feature type="compositionally biased region" description="Basic residues" evidence="1">
    <location>
        <begin position="548"/>
        <end position="558"/>
    </location>
</feature>
<protein>
    <submittedName>
        <fullName evidence="2">Uncharacterized protein</fullName>
    </submittedName>
</protein>
<dbReference type="AlphaFoldDB" id="A0A9P7KHB2"/>
<name>A0A9P7KHB2_9AGAR</name>
<keyword evidence="3" id="KW-1185">Reference proteome</keyword>
<dbReference type="OrthoDB" id="3268838at2759"/>
<reference evidence="2" key="2">
    <citation type="submission" date="2021-10" db="EMBL/GenBank/DDBJ databases">
        <title>Phylogenomics reveals ancestral predisposition of the termite-cultivated fungus Termitomyces towards a domesticated lifestyle.</title>
        <authorList>
            <person name="Auxier B."/>
            <person name="Grum-Grzhimaylo A."/>
            <person name="Cardenas M.E."/>
            <person name="Lodge J.D."/>
            <person name="Laessoe T."/>
            <person name="Pedersen O."/>
            <person name="Smith M.E."/>
            <person name="Kuyper T.W."/>
            <person name="Franco-Molano E.A."/>
            <person name="Baroni T.J."/>
            <person name="Aanen D.K."/>
        </authorList>
    </citation>
    <scope>NUCLEOTIDE SEQUENCE</scope>
    <source>
        <strain evidence="2">D49</strain>
    </source>
</reference>
<dbReference type="Proteomes" id="UP000717328">
    <property type="component" value="Unassembled WGS sequence"/>
</dbReference>
<feature type="region of interest" description="Disordered" evidence="1">
    <location>
        <begin position="484"/>
        <end position="558"/>
    </location>
</feature>
<dbReference type="EMBL" id="JABCKI010000454">
    <property type="protein sequence ID" value="KAG5650428.1"/>
    <property type="molecule type" value="Genomic_DNA"/>
</dbReference>
<organism evidence="2 3">
    <name type="scientific">Sphagnurus paluster</name>
    <dbReference type="NCBI Taxonomy" id="117069"/>
    <lineage>
        <taxon>Eukaryota</taxon>
        <taxon>Fungi</taxon>
        <taxon>Dikarya</taxon>
        <taxon>Basidiomycota</taxon>
        <taxon>Agaricomycotina</taxon>
        <taxon>Agaricomycetes</taxon>
        <taxon>Agaricomycetidae</taxon>
        <taxon>Agaricales</taxon>
        <taxon>Tricholomatineae</taxon>
        <taxon>Lyophyllaceae</taxon>
        <taxon>Sphagnurus</taxon>
    </lineage>
</organism>
<evidence type="ECO:0000256" key="1">
    <source>
        <dbReference type="SAM" id="MobiDB-lite"/>
    </source>
</evidence>